<keyword evidence="1" id="KW-0732">Signal</keyword>
<evidence type="ECO:0000256" key="1">
    <source>
        <dbReference type="SAM" id="SignalP"/>
    </source>
</evidence>
<protein>
    <submittedName>
        <fullName evidence="2">Uncharacterized protein</fullName>
    </submittedName>
</protein>
<dbReference type="EMBL" id="WNYA01000006">
    <property type="protein sequence ID" value="KAG8568403.1"/>
    <property type="molecule type" value="Genomic_DNA"/>
</dbReference>
<evidence type="ECO:0000313" key="3">
    <source>
        <dbReference type="Proteomes" id="UP000824782"/>
    </source>
</evidence>
<feature type="chain" id="PRO_5043652998" evidence="1">
    <location>
        <begin position="22"/>
        <end position="121"/>
    </location>
</feature>
<evidence type="ECO:0000313" key="2">
    <source>
        <dbReference type="EMBL" id="KAG8568403.1"/>
    </source>
</evidence>
<feature type="signal peptide" evidence="1">
    <location>
        <begin position="1"/>
        <end position="21"/>
    </location>
</feature>
<name>A0AAV7B7L2_ENGPU</name>
<reference evidence="2" key="1">
    <citation type="thesis" date="2020" institute="ProQuest LLC" country="789 East Eisenhower Parkway, Ann Arbor, MI, USA">
        <title>Comparative Genomics and Chromosome Evolution.</title>
        <authorList>
            <person name="Mudd A.B."/>
        </authorList>
    </citation>
    <scope>NUCLEOTIDE SEQUENCE</scope>
    <source>
        <strain evidence="2">237g6f4</strain>
        <tissue evidence="2">Blood</tissue>
    </source>
</reference>
<dbReference type="PANTHER" id="PTHR38653">
    <property type="entry name" value="GENE 572-RELATED"/>
    <property type="match status" value="1"/>
</dbReference>
<proteinExistence type="predicted"/>
<sequence length="121" mass="13950">MNHLLITGALLCVLSSTPSCSFPFWRSRLDPIPESSTDNVECFLDYMELWVPRRQMDGLLLWLSRVMRFPVSLSSLDRSNHLISRCRYALDMDSSGNFIFRVHYSACNVQTQFPCSRNSHG</sequence>
<gene>
    <name evidence="2" type="ORF">GDO81_013985</name>
</gene>
<comment type="caution">
    <text evidence="2">The sequence shown here is derived from an EMBL/GenBank/DDBJ whole genome shotgun (WGS) entry which is preliminary data.</text>
</comment>
<dbReference type="Proteomes" id="UP000824782">
    <property type="component" value="Unassembled WGS sequence"/>
</dbReference>
<organism evidence="2 3">
    <name type="scientific">Engystomops pustulosus</name>
    <name type="common">Tungara frog</name>
    <name type="synonym">Physalaemus pustulosus</name>
    <dbReference type="NCBI Taxonomy" id="76066"/>
    <lineage>
        <taxon>Eukaryota</taxon>
        <taxon>Metazoa</taxon>
        <taxon>Chordata</taxon>
        <taxon>Craniata</taxon>
        <taxon>Vertebrata</taxon>
        <taxon>Euteleostomi</taxon>
        <taxon>Amphibia</taxon>
        <taxon>Batrachia</taxon>
        <taxon>Anura</taxon>
        <taxon>Neobatrachia</taxon>
        <taxon>Hyloidea</taxon>
        <taxon>Leptodactylidae</taxon>
        <taxon>Leiuperinae</taxon>
        <taxon>Engystomops</taxon>
    </lineage>
</organism>
<dbReference type="InterPro" id="IPR027956">
    <property type="entry name" value="CIROZ"/>
</dbReference>
<accession>A0AAV7B7L2</accession>
<dbReference type="AlphaFoldDB" id="A0AAV7B7L2"/>
<keyword evidence="3" id="KW-1185">Reference proteome</keyword>
<dbReference type="PANTHER" id="PTHR38653:SF1">
    <property type="entry name" value="GENE 572-RELATED"/>
    <property type="match status" value="1"/>
</dbReference>